<evidence type="ECO:0000313" key="6">
    <source>
        <dbReference type="EMBL" id="PIN23087.1"/>
    </source>
</evidence>
<dbReference type="InterPro" id="IPR035595">
    <property type="entry name" value="UDP_glycos_trans_CS"/>
</dbReference>
<comment type="similarity">
    <text evidence="1 4">Belongs to the UDP-glycosyltransferase family.</text>
</comment>
<dbReference type="CDD" id="cd03784">
    <property type="entry name" value="GT1_Gtf-like"/>
    <property type="match status" value="1"/>
</dbReference>
<evidence type="ECO:0000313" key="7">
    <source>
        <dbReference type="Proteomes" id="UP000231279"/>
    </source>
</evidence>
<dbReference type="FunFam" id="3.40.50.2000:FF:000056">
    <property type="entry name" value="Glycosyltransferase"/>
    <property type="match status" value="1"/>
</dbReference>
<dbReference type="PROSITE" id="PS00375">
    <property type="entry name" value="UDPGT"/>
    <property type="match status" value="1"/>
</dbReference>
<dbReference type="GO" id="GO:0008194">
    <property type="term" value="F:UDP-glycosyltransferase activity"/>
    <property type="evidence" value="ECO:0007669"/>
    <property type="project" value="InterPro"/>
</dbReference>
<evidence type="ECO:0000256" key="2">
    <source>
        <dbReference type="ARBA" id="ARBA00022676"/>
    </source>
</evidence>
<dbReference type="InterPro" id="IPR002213">
    <property type="entry name" value="UDP_glucos_trans"/>
</dbReference>
<evidence type="ECO:0000256" key="4">
    <source>
        <dbReference type="RuleBase" id="RU003718"/>
    </source>
</evidence>
<gene>
    <name evidence="6" type="ORF">CDL12_04194</name>
</gene>
<dbReference type="STRING" id="429701.A0A2G9HZZ7"/>
<accession>A0A2G9HZZ7</accession>
<keyword evidence="2 4" id="KW-0328">Glycosyltransferase</keyword>
<protein>
    <recommendedName>
        <fullName evidence="5">Glycosyltransferase</fullName>
        <ecNumber evidence="5">2.4.1.-</ecNumber>
    </recommendedName>
</protein>
<dbReference type="Gene3D" id="3.40.50.2000">
    <property type="entry name" value="Glycogen Phosphorylase B"/>
    <property type="match status" value="2"/>
</dbReference>
<comment type="caution">
    <text evidence="6">The sequence shown here is derived from an EMBL/GenBank/DDBJ whole genome shotgun (WGS) entry which is preliminary data.</text>
</comment>
<organism evidence="6 7">
    <name type="scientific">Handroanthus impetiginosus</name>
    <dbReference type="NCBI Taxonomy" id="429701"/>
    <lineage>
        <taxon>Eukaryota</taxon>
        <taxon>Viridiplantae</taxon>
        <taxon>Streptophyta</taxon>
        <taxon>Embryophyta</taxon>
        <taxon>Tracheophyta</taxon>
        <taxon>Spermatophyta</taxon>
        <taxon>Magnoliopsida</taxon>
        <taxon>eudicotyledons</taxon>
        <taxon>Gunneridae</taxon>
        <taxon>Pentapetalae</taxon>
        <taxon>asterids</taxon>
        <taxon>lamiids</taxon>
        <taxon>Lamiales</taxon>
        <taxon>Bignoniaceae</taxon>
        <taxon>Crescentiina</taxon>
        <taxon>Tabebuia alliance</taxon>
        <taxon>Handroanthus</taxon>
    </lineage>
</organism>
<evidence type="ECO:0000256" key="3">
    <source>
        <dbReference type="ARBA" id="ARBA00022679"/>
    </source>
</evidence>
<dbReference type="EC" id="2.4.1.-" evidence="5"/>
<dbReference type="Proteomes" id="UP000231279">
    <property type="component" value="Unassembled WGS sequence"/>
</dbReference>
<sequence length="469" mass="52225">MENSSNLHVAILSSPGMGHLIPVLVLGNRLAAQQNVKVTVLLVTSAVSPPESNLLKLPLYHKLVQIMELPPVDISHLVDHSTKVVTQLCLMVRSALPFIRSAIAAMDPRPEALFVDLFGTETLPIAAEFNIPKYVYIPSMAWFTALTVYCPVLDQEIKGQYVDQPAPLRIPGCKPVRPEDVVDPMLDRNDQQYYEYIRMGKEIPLFDGILLNSWEALEPTTLKAFRDNGILRSVVKIPVYPIGPLRRPVETDSPKNDLIGWLDRQPKESVIFVSFGSGGTLSAEQITELAWGLELSRQRFVWVVRPPNKGRVDEAFFSVANGSDGTPDYLPDGFLTRTRDVGFLVPMWSQQVEILNHEAIGGFLSHCGWNSTLESITSNVPMIVWPLYAEQKINATFLVEEAGIALRPSAKEVVRRDEIASLVRKLMQGKEGETLRNRAKQLNMMATEGLRHGGTSHKLMSEILAKISS</sequence>
<proteinExistence type="inferred from homology"/>
<dbReference type="SUPFAM" id="SSF53756">
    <property type="entry name" value="UDP-Glycosyltransferase/glycogen phosphorylase"/>
    <property type="match status" value="1"/>
</dbReference>
<keyword evidence="3 4" id="KW-0808">Transferase</keyword>
<dbReference type="Pfam" id="PF00201">
    <property type="entry name" value="UDPGT"/>
    <property type="match status" value="1"/>
</dbReference>
<dbReference type="OrthoDB" id="5835829at2759"/>
<name>A0A2G9HZZ7_9LAMI</name>
<dbReference type="PANTHER" id="PTHR48046:SF1">
    <property type="entry name" value="GLYCOSYLTRANSFERASE-RELATED"/>
    <property type="match status" value="1"/>
</dbReference>
<evidence type="ECO:0000256" key="1">
    <source>
        <dbReference type="ARBA" id="ARBA00009995"/>
    </source>
</evidence>
<keyword evidence="7" id="KW-1185">Reference proteome</keyword>
<dbReference type="FunFam" id="3.40.50.2000:FF:000054">
    <property type="entry name" value="Glycosyltransferase"/>
    <property type="match status" value="1"/>
</dbReference>
<evidence type="ECO:0000256" key="5">
    <source>
        <dbReference type="RuleBase" id="RU362057"/>
    </source>
</evidence>
<dbReference type="AlphaFoldDB" id="A0A2G9HZZ7"/>
<dbReference type="PANTHER" id="PTHR48046">
    <property type="entry name" value="UDP-GLYCOSYLTRANSFERASE 72E1"/>
    <property type="match status" value="1"/>
</dbReference>
<dbReference type="EMBL" id="NKXS01000636">
    <property type="protein sequence ID" value="PIN23087.1"/>
    <property type="molecule type" value="Genomic_DNA"/>
</dbReference>
<reference evidence="7" key="1">
    <citation type="journal article" date="2018" name="Gigascience">
        <title>Genome assembly of the Pink Ipe (Handroanthus impetiginosus, Bignoniaceae), a highly valued, ecologically keystone Neotropical timber forest tree.</title>
        <authorList>
            <person name="Silva-Junior O.B."/>
            <person name="Grattapaglia D."/>
            <person name="Novaes E."/>
            <person name="Collevatti R.G."/>
        </authorList>
    </citation>
    <scope>NUCLEOTIDE SEQUENCE [LARGE SCALE GENOMIC DNA]</scope>
    <source>
        <strain evidence="7">cv. UFG-1</strain>
    </source>
</reference>